<evidence type="ECO:0000256" key="7">
    <source>
        <dbReference type="SAM" id="Phobius"/>
    </source>
</evidence>
<dbReference type="InterPro" id="IPR036890">
    <property type="entry name" value="HATPase_C_sf"/>
</dbReference>
<dbReference type="InterPro" id="IPR004358">
    <property type="entry name" value="Sig_transdc_His_kin-like_C"/>
</dbReference>
<accession>A0A1B2IW84</accession>
<keyword evidence="6" id="KW-0902">Two-component regulatory system</keyword>
<evidence type="ECO:0000313" key="10">
    <source>
        <dbReference type="Proteomes" id="UP000093267"/>
    </source>
</evidence>
<evidence type="ECO:0000256" key="6">
    <source>
        <dbReference type="ARBA" id="ARBA00023012"/>
    </source>
</evidence>
<dbReference type="STRING" id="240427.AYR62_12275"/>
<dbReference type="GO" id="GO:0000160">
    <property type="term" value="P:phosphorelay signal transduction system"/>
    <property type="evidence" value="ECO:0007669"/>
    <property type="project" value="UniProtKB-KW"/>
</dbReference>
<organism evidence="9 10">
    <name type="scientific">Secundilactobacillus paracollinoides</name>
    <dbReference type="NCBI Taxonomy" id="240427"/>
    <lineage>
        <taxon>Bacteria</taxon>
        <taxon>Bacillati</taxon>
        <taxon>Bacillota</taxon>
        <taxon>Bacilli</taxon>
        <taxon>Lactobacillales</taxon>
        <taxon>Lactobacillaceae</taxon>
        <taxon>Secundilactobacillus</taxon>
    </lineage>
</organism>
<feature type="domain" description="Histidine kinase" evidence="8">
    <location>
        <begin position="208"/>
        <end position="425"/>
    </location>
</feature>
<dbReference type="OrthoDB" id="9792686at2"/>
<dbReference type="AlphaFoldDB" id="A0A1B2IW84"/>
<evidence type="ECO:0000256" key="4">
    <source>
        <dbReference type="ARBA" id="ARBA00022679"/>
    </source>
</evidence>
<dbReference type="EC" id="2.7.13.3" evidence="2"/>
<dbReference type="Gene3D" id="3.30.565.10">
    <property type="entry name" value="Histidine kinase-like ATPase, C-terminal domain"/>
    <property type="match status" value="1"/>
</dbReference>
<dbReference type="GO" id="GO:0004673">
    <property type="term" value="F:protein histidine kinase activity"/>
    <property type="evidence" value="ECO:0007669"/>
    <property type="project" value="UniProtKB-EC"/>
</dbReference>
<keyword evidence="4" id="KW-0808">Transferase</keyword>
<name>A0A1B2IW84_9LACO</name>
<feature type="transmembrane region" description="Helical" evidence="7">
    <location>
        <begin position="88"/>
        <end position="110"/>
    </location>
</feature>
<dbReference type="SMART" id="SM00387">
    <property type="entry name" value="HATPase_c"/>
    <property type="match status" value="1"/>
</dbReference>
<evidence type="ECO:0000256" key="2">
    <source>
        <dbReference type="ARBA" id="ARBA00012438"/>
    </source>
</evidence>
<feature type="transmembrane region" description="Helical" evidence="7">
    <location>
        <begin position="151"/>
        <end position="173"/>
    </location>
</feature>
<dbReference type="SUPFAM" id="SSF55874">
    <property type="entry name" value="ATPase domain of HSP90 chaperone/DNA topoisomerase II/histidine kinase"/>
    <property type="match status" value="1"/>
</dbReference>
<dbReference type="Pfam" id="PF02518">
    <property type="entry name" value="HATPase_c"/>
    <property type="match status" value="1"/>
</dbReference>
<feature type="transmembrane region" description="Helical" evidence="7">
    <location>
        <begin position="62"/>
        <end position="82"/>
    </location>
</feature>
<dbReference type="Proteomes" id="UP000093267">
    <property type="component" value="Chromosome"/>
</dbReference>
<dbReference type="RefSeq" id="WP_054711836.1">
    <property type="nucleotide sequence ID" value="NZ_CP014912.1"/>
</dbReference>
<dbReference type="InterPro" id="IPR003594">
    <property type="entry name" value="HATPase_dom"/>
</dbReference>
<evidence type="ECO:0000259" key="8">
    <source>
        <dbReference type="PROSITE" id="PS50109"/>
    </source>
</evidence>
<feature type="transmembrane region" description="Helical" evidence="7">
    <location>
        <begin position="37"/>
        <end position="55"/>
    </location>
</feature>
<feature type="transmembrane region" description="Helical" evidence="7">
    <location>
        <begin position="12"/>
        <end position="31"/>
    </location>
</feature>
<protein>
    <recommendedName>
        <fullName evidence="2">histidine kinase</fullName>
        <ecNumber evidence="2">2.7.13.3</ecNumber>
    </recommendedName>
</protein>
<dbReference type="InterPro" id="IPR052162">
    <property type="entry name" value="Sensor_kinase/Photoreceptor"/>
</dbReference>
<dbReference type="InterPro" id="IPR005467">
    <property type="entry name" value="His_kinase_dom"/>
</dbReference>
<evidence type="ECO:0000313" key="9">
    <source>
        <dbReference type="EMBL" id="ANZ66291.1"/>
    </source>
</evidence>
<sequence>MFKQTRFINYGRWQRILIAAVCIALASQVNFQTYAPGFILALSPLIMPIFLYFNADLNPIQLMLAIAFASPIFRGILLFISHDGSQDQILTFIMTDIAFYLCYGALYYLLYWRRGQWNNSSFFFTIVVCDYVSNLLEASLLTHFAHYSYQLFQLLFIVALVRSLCSCLLAFLYHHFTLMMREDSHEQRYYHFVWIAASVKSEVYFMKKNISEIENVMKNAYLLNQNLQDESVDPKNRDMALSIARDVHEIKKDYQNVIRGLGDYFDDGEETAMKFTDILRVVTSYIRVTIKDRQQNIVINVQNDVELVVPNHYYVVSVISNLIFNSIDALQNKTNGLVRVTAEDAGDNIIVNISDNGSGMDAKTMAMIFQPGFTTKFNEDTGDVYRGIGLSHVKIIVQEQFDGTIEVASKLGQGTNFKVTFNKQRLLQEATA</sequence>
<evidence type="ECO:0000256" key="5">
    <source>
        <dbReference type="ARBA" id="ARBA00022777"/>
    </source>
</evidence>
<feature type="transmembrane region" description="Helical" evidence="7">
    <location>
        <begin position="122"/>
        <end position="145"/>
    </location>
</feature>
<dbReference type="PRINTS" id="PR00344">
    <property type="entry name" value="BCTRLSENSOR"/>
</dbReference>
<gene>
    <name evidence="9" type="ORF">AYR63_03500</name>
</gene>
<keyword evidence="7" id="KW-1133">Transmembrane helix</keyword>
<dbReference type="PANTHER" id="PTHR43304">
    <property type="entry name" value="PHYTOCHROME-LIKE PROTEIN CPH1"/>
    <property type="match status" value="1"/>
</dbReference>
<proteinExistence type="predicted"/>
<comment type="catalytic activity">
    <reaction evidence="1">
        <text>ATP + protein L-histidine = ADP + protein N-phospho-L-histidine.</text>
        <dbReference type="EC" id="2.7.13.3"/>
    </reaction>
</comment>
<dbReference type="PANTHER" id="PTHR43304:SF1">
    <property type="entry name" value="PAC DOMAIN-CONTAINING PROTEIN"/>
    <property type="match status" value="1"/>
</dbReference>
<keyword evidence="10" id="KW-1185">Reference proteome</keyword>
<dbReference type="PROSITE" id="PS50109">
    <property type="entry name" value="HIS_KIN"/>
    <property type="match status" value="1"/>
</dbReference>
<keyword evidence="7" id="KW-0472">Membrane</keyword>
<dbReference type="EMBL" id="CP014924">
    <property type="protein sequence ID" value="ANZ66291.1"/>
    <property type="molecule type" value="Genomic_DNA"/>
</dbReference>
<keyword evidence="7" id="KW-0812">Transmembrane</keyword>
<evidence type="ECO:0000256" key="3">
    <source>
        <dbReference type="ARBA" id="ARBA00022553"/>
    </source>
</evidence>
<reference evidence="9 10" key="1">
    <citation type="submission" date="2016-03" db="EMBL/GenBank/DDBJ databases">
        <title>Pediococcus and Lactobacillus from brewery environment - whole genome sequencing and assembly.</title>
        <authorList>
            <person name="Behr J."/>
            <person name="Geissler A.J."/>
            <person name="Vogel R.F."/>
        </authorList>
    </citation>
    <scope>NUCLEOTIDE SEQUENCE [LARGE SCALE GENOMIC DNA]</scope>
    <source>
        <strain evidence="9 10">TMW 1.1995</strain>
    </source>
</reference>
<keyword evidence="5 9" id="KW-0418">Kinase</keyword>
<keyword evidence="3" id="KW-0597">Phosphoprotein</keyword>
<evidence type="ECO:0000256" key="1">
    <source>
        <dbReference type="ARBA" id="ARBA00000085"/>
    </source>
</evidence>